<reference evidence="2 3" key="1">
    <citation type="submission" date="2019-01" db="EMBL/GenBank/DDBJ databases">
        <authorList>
            <consortium name="Pathogen Informatics"/>
        </authorList>
    </citation>
    <scope>NUCLEOTIDE SEQUENCE [LARGE SCALE GENOMIC DNA]</scope>
    <source>
        <strain evidence="2 3">NCTC10179</strain>
    </source>
</reference>
<name>A0A449B6T8_9BACT</name>
<dbReference type="AlphaFoldDB" id="A0A449B6T8"/>
<dbReference type="Gene3D" id="3.40.50.880">
    <property type="match status" value="1"/>
</dbReference>
<proteinExistence type="predicted"/>
<dbReference type="PANTHER" id="PTHR48094:SF12">
    <property type="entry name" value="PARKINSON DISEASE PROTEIN 7 HOMOLOG"/>
    <property type="match status" value="1"/>
</dbReference>
<keyword evidence="2" id="KW-0645">Protease</keyword>
<dbReference type="InterPro" id="IPR002818">
    <property type="entry name" value="DJ-1/PfpI"/>
</dbReference>
<dbReference type="Proteomes" id="UP000289497">
    <property type="component" value="Chromosome"/>
</dbReference>
<accession>A0A449B6T8</accession>
<organism evidence="2 3">
    <name type="scientific">Mycoplasmopsis columboralis</name>
    <dbReference type="NCBI Taxonomy" id="171282"/>
    <lineage>
        <taxon>Bacteria</taxon>
        <taxon>Bacillati</taxon>
        <taxon>Mycoplasmatota</taxon>
        <taxon>Mycoplasmoidales</taxon>
        <taxon>Metamycoplasmataceae</taxon>
        <taxon>Mycoplasmopsis</taxon>
    </lineage>
</organism>
<dbReference type="GO" id="GO:0005737">
    <property type="term" value="C:cytoplasm"/>
    <property type="evidence" value="ECO:0007669"/>
    <property type="project" value="TreeGrafter"/>
</dbReference>
<feature type="domain" description="DJ-1/PfpI" evidence="1">
    <location>
        <begin position="1"/>
        <end position="164"/>
    </location>
</feature>
<evidence type="ECO:0000313" key="2">
    <source>
        <dbReference type="EMBL" id="VEU76272.1"/>
    </source>
</evidence>
<dbReference type="InterPro" id="IPR050325">
    <property type="entry name" value="Prot/Nucl_acid_deglycase"/>
</dbReference>
<dbReference type="OrthoDB" id="9800516at2"/>
<dbReference type="Pfam" id="PF01965">
    <property type="entry name" value="DJ-1_PfpI"/>
    <property type="match status" value="1"/>
</dbReference>
<dbReference type="PANTHER" id="PTHR48094">
    <property type="entry name" value="PROTEIN/NUCLEIC ACID DEGLYCASE DJ-1-RELATED"/>
    <property type="match status" value="1"/>
</dbReference>
<gene>
    <name evidence="2" type="ORF">NCTC10179_00446</name>
</gene>
<dbReference type="GO" id="GO:0006508">
    <property type="term" value="P:proteolysis"/>
    <property type="evidence" value="ECO:0007669"/>
    <property type="project" value="UniProtKB-KW"/>
</dbReference>
<evidence type="ECO:0000259" key="1">
    <source>
        <dbReference type="Pfam" id="PF01965"/>
    </source>
</evidence>
<dbReference type="EMBL" id="LR215039">
    <property type="protein sequence ID" value="VEU76272.1"/>
    <property type="molecule type" value="Genomic_DNA"/>
</dbReference>
<dbReference type="InterPro" id="IPR029062">
    <property type="entry name" value="Class_I_gatase-like"/>
</dbReference>
<dbReference type="KEGG" id="mcou:NCTC10179_00446"/>
<keyword evidence="3" id="KW-1185">Reference proteome</keyword>
<evidence type="ECO:0000313" key="3">
    <source>
        <dbReference type="Proteomes" id="UP000289497"/>
    </source>
</evidence>
<keyword evidence="2" id="KW-0378">Hydrolase</keyword>
<sequence>MKVLVILENKFNDVELVTPLSCLRRADESVEIDYFNPELTSVSSQYGVITIHNVKNSVNINDYDLLFVPGGPGAQSLRTDEVSLEMIKKFPNKIAAICDAPNTLREHDIIDETIQYSAYPSSWAKEFRSNNYQQSYVTNLLSTNKLITARCADAAMQLGYELVNHFYGAEGLEKVHLAMKATK</sequence>
<protein>
    <submittedName>
        <fullName evidence="2">Putative intracellular protease/amidase (Putative glutaminase)</fullName>
    </submittedName>
</protein>
<dbReference type="RefSeq" id="WP_036434828.1">
    <property type="nucleotide sequence ID" value="NZ_LR215039.1"/>
</dbReference>
<dbReference type="GO" id="GO:0008233">
    <property type="term" value="F:peptidase activity"/>
    <property type="evidence" value="ECO:0007669"/>
    <property type="project" value="UniProtKB-KW"/>
</dbReference>
<dbReference type="SUPFAM" id="SSF52317">
    <property type="entry name" value="Class I glutamine amidotransferase-like"/>
    <property type="match status" value="1"/>
</dbReference>